<organism evidence="3 4">
    <name type="scientific">Martelella alba</name>
    <dbReference type="NCBI Taxonomy" id="2590451"/>
    <lineage>
        <taxon>Bacteria</taxon>
        <taxon>Pseudomonadati</taxon>
        <taxon>Pseudomonadota</taxon>
        <taxon>Alphaproteobacteria</taxon>
        <taxon>Hyphomicrobiales</taxon>
        <taxon>Aurantimonadaceae</taxon>
        <taxon>Martelella</taxon>
    </lineage>
</organism>
<dbReference type="PROSITE" id="PS51384">
    <property type="entry name" value="FAD_FR"/>
    <property type="match status" value="1"/>
</dbReference>
<dbReference type="AlphaFoldDB" id="A0A506UEV6"/>
<dbReference type="Pfam" id="PF08021">
    <property type="entry name" value="FAD_binding_9"/>
    <property type="match status" value="1"/>
</dbReference>
<dbReference type="InterPro" id="IPR017938">
    <property type="entry name" value="Riboflavin_synthase-like_b-brl"/>
</dbReference>
<dbReference type="InterPro" id="IPR039261">
    <property type="entry name" value="FNR_nucleotide-bd"/>
</dbReference>
<dbReference type="OrthoDB" id="9814826at2"/>
<dbReference type="InterPro" id="IPR039374">
    <property type="entry name" value="SIP_fam"/>
</dbReference>
<evidence type="ECO:0000256" key="1">
    <source>
        <dbReference type="ARBA" id="ARBA00035644"/>
    </source>
</evidence>
<dbReference type="Gene3D" id="3.40.50.80">
    <property type="entry name" value="Nucleotide-binding domain of ferredoxin-NADP reductase (FNR) module"/>
    <property type="match status" value="1"/>
</dbReference>
<dbReference type="SUPFAM" id="SSF63380">
    <property type="entry name" value="Riboflavin synthase domain-like"/>
    <property type="match status" value="1"/>
</dbReference>
<dbReference type="EMBL" id="VHLG01000002">
    <property type="protein sequence ID" value="TPW32550.1"/>
    <property type="molecule type" value="Genomic_DNA"/>
</dbReference>
<dbReference type="Gene3D" id="2.40.30.10">
    <property type="entry name" value="Translation factors"/>
    <property type="match status" value="1"/>
</dbReference>
<evidence type="ECO:0000259" key="2">
    <source>
        <dbReference type="PROSITE" id="PS51384"/>
    </source>
</evidence>
<dbReference type="InterPro" id="IPR013113">
    <property type="entry name" value="SIP_FAD-bd"/>
</dbReference>
<name>A0A506UEV6_9HYPH</name>
<feature type="domain" description="FAD-binding FR-type" evidence="2">
    <location>
        <begin position="19"/>
        <end position="123"/>
    </location>
</feature>
<evidence type="ECO:0000313" key="4">
    <source>
        <dbReference type="Proteomes" id="UP000318801"/>
    </source>
</evidence>
<accession>A0A506UEV6</accession>
<comment type="caution">
    <text evidence="3">The sequence shown here is derived from an EMBL/GenBank/DDBJ whole genome shotgun (WGS) entry which is preliminary data.</text>
</comment>
<reference evidence="3 4" key="1">
    <citation type="submission" date="2019-06" db="EMBL/GenBank/DDBJ databases">
        <authorList>
            <person name="Li M."/>
        </authorList>
    </citation>
    <scope>NUCLEOTIDE SEQUENCE [LARGE SCALE GENOMIC DNA]</scope>
    <source>
        <strain evidence="3 4">BGMRC2036</strain>
    </source>
</reference>
<proteinExistence type="inferred from homology"/>
<comment type="similarity">
    <text evidence="1">Belongs to the SIP oxidoreductase family.</text>
</comment>
<dbReference type="Pfam" id="PF04954">
    <property type="entry name" value="SIP"/>
    <property type="match status" value="1"/>
</dbReference>
<dbReference type="CDD" id="cd06193">
    <property type="entry name" value="siderophore_interacting"/>
    <property type="match status" value="1"/>
</dbReference>
<dbReference type="PANTHER" id="PTHR30157:SF0">
    <property type="entry name" value="NADPH-DEPENDENT FERRIC-CHELATE REDUCTASE"/>
    <property type="match status" value="1"/>
</dbReference>
<protein>
    <submittedName>
        <fullName evidence="3">Siderophore-interacting protein</fullName>
    </submittedName>
</protein>
<dbReference type="Proteomes" id="UP000318801">
    <property type="component" value="Unassembled WGS sequence"/>
</dbReference>
<dbReference type="GO" id="GO:0016491">
    <property type="term" value="F:oxidoreductase activity"/>
    <property type="evidence" value="ECO:0007669"/>
    <property type="project" value="InterPro"/>
</dbReference>
<dbReference type="PANTHER" id="PTHR30157">
    <property type="entry name" value="FERRIC REDUCTASE, NADPH-DEPENDENT"/>
    <property type="match status" value="1"/>
</dbReference>
<dbReference type="InterPro" id="IPR017927">
    <property type="entry name" value="FAD-bd_FR_type"/>
</dbReference>
<dbReference type="InterPro" id="IPR007037">
    <property type="entry name" value="SIP_rossman_dom"/>
</dbReference>
<sequence length="252" mass="27990">MTETTTETTPVIERVRHELKRRRLTVVSREQISPTMLRLVFSSDDLADFTSAAPDDHIKIFIDTGAEKPEMRDYTPRAYDSEARRLTIDFALHEAGPVTAWAIGAKIGDMLEIGGPRGSAVLKGPKRFILIGDETALPAIGRRIEEAPAGTSITSFVAVAHENDRQTFETRAELDDYWLVRPEAASTDASVFLDALRDIALADETYVWIAAEAAVARAIRNYLVEERGHPLTWLKASGYWTKGKADATDKNM</sequence>
<keyword evidence="4" id="KW-1185">Reference proteome</keyword>
<evidence type="ECO:0000313" key="3">
    <source>
        <dbReference type="EMBL" id="TPW32550.1"/>
    </source>
</evidence>
<gene>
    <name evidence="3" type="ORF">FJU08_06060</name>
</gene>
<dbReference type="RefSeq" id="WP_141148060.1">
    <property type="nucleotide sequence ID" value="NZ_VHLG01000002.1"/>
</dbReference>